<dbReference type="PANTHER" id="PTHR47357:SF4">
    <property type="entry name" value="MYOSIN HEAVY CHAIN-LIKE PROTEIN"/>
    <property type="match status" value="1"/>
</dbReference>
<dbReference type="AlphaFoldDB" id="A0AAN9KKY9"/>
<evidence type="ECO:0000313" key="4">
    <source>
        <dbReference type="EMBL" id="KAK7318128.1"/>
    </source>
</evidence>
<sequence length="725" mass="84561">MIRHPSKESIKFFGSVVAPENGEALQRTKTEIENSIKKILNVIQNERQSTDGSSKLSPKETKLVGLIQDLQKKHLSLYALYDRVVTEEFEKVLSFQKNKGAIVSSSDSDSEYFSSEEVDVYKRRSEKVHHNLPNISGKAKEALKTEASTESKELERKLTSLKKEMEGLRQKKKNLELGLESQTNEVKQLSAKNTKLQEQVLELEKNLKDEKGVKFDLQEKIKKAENMARSNAAKLRVKINELEQEAKTLQKKKKELEEQVKCYKNEVSTLKESSMDKFNLMQQKLDSLENENKELEAEMERQRAEISQQLIQIENLKDNLVEMRSLELNMQEEQEGFLEKITNLELELETRSNQKTKLEEQLGYTSYENKQLVDENKTLQDRNQELRTAITQRGEEISEFIREHENRSNGASMEVMTLKAEVNAMRLELDTLHEQKNKLEQQNERIQKEYSDSIAKMETLNAKLTTQIADQEETIEKVSEENKQAKVIFNKLNWAQRTAERKMEELAEKFRKKMEDNIRLLHQRIHVAEQLNNENKNSCRRTKERYEEENKVLGEKVAKLGEKIKALEVGTKSTLYVPNGLEFDALNALDLAVEEQRENVVTRVEKIKSKVELVKGWVKEKNGEVKELREKVNRREEEELLLREKVWNLEARVSKEGGEKLNLTKAVHQLEKRVVKLEKSVKEKDEELLCLGEKKREAIRQLCFVVDFHRDRCNYLRGLLTNNKT</sequence>
<keyword evidence="1 2" id="KW-0175">Coiled coil</keyword>
<dbReference type="InterPro" id="IPR011684">
    <property type="entry name" value="NAB"/>
</dbReference>
<evidence type="ECO:0000313" key="5">
    <source>
        <dbReference type="Proteomes" id="UP001359559"/>
    </source>
</evidence>
<dbReference type="Gene3D" id="1.10.287.1490">
    <property type="match status" value="1"/>
</dbReference>
<dbReference type="GO" id="GO:0003779">
    <property type="term" value="F:actin binding"/>
    <property type="evidence" value="ECO:0007669"/>
    <property type="project" value="InterPro"/>
</dbReference>
<keyword evidence="5" id="KW-1185">Reference proteome</keyword>
<organism evidence="4 5">
    <name type="scientific">Clitoria ternatea</name>
    <name type="common">Butterfly pea</name>
    <dbReference type="NCBI Taxonomy" id="43366"/>
    <lineage>
        <taxon>Eukaryota</taxon>
        <taxon>Viridiplantae</taxon>
        <taxon>Streptophyta</taxon>
        <taxon>Embryophyta</taxon>
        <taxon>Tracheophyta</taxon>
        <taxon>Spermatophyta</taxon>
        <taxon>Magnoliopsida</taxon>
        <taxon>eudicotyledons</taxon>
        <taxon>Gunneridae</taxon>
        <taxon>Pentapetalae</taxon>
        <taxon>rosids</taxon>
        <taxon>fabids</taxon>
        <taxon>Fabales</taxon>
        <taxon>Fabaceae</taxon>
        <taxon>Papilionoideae</taxon>
        <taxon>50 kb inversion clade</taxon>
        <taxon>NPAAA clade</taxon>
        <taxon>indigoferoid/millettioid clade</taxon>
        <taxon>Phaseoleae</taxon>
        <taxon>Clitoria</taxon>
    </lineage>
</organism>
<gene>
    <name evidence="4" type="ORF">RJT34_02826</name>
</gene>
<accession>A0AAN9KKY9</accession>
<protein>
    <recommendedName>
        <fullName evidence="3">NAB domain-containing protein</fullName>
    </recommendedName>
</protein>
<evidence type="ECO:0000256" key="2">
    <source>
        <dbReference type="SAM" id="Coils"/>
    </source>
</evidence>
<dbReference type="GO" id="GO:0005856">
    <property type="term" value="C:cytoskeleton"/>
    <property type="evidence" value="ECO:0007669"/>
    <property type="project" value="TreeGrafter"/>
</dbReference>
<dbReference type="Proteomes" id="UP001359559">
    <property type="component" value="Unassembled WGS sequence"/>
</dbReference>
<name>A0AAN9KKY9_CLITE</name>
<dbReference type="PANTHER" id="PTHR47357">
    <property type="entry name" value="COP1-INTERACTIVE PROTEIN 1"/>
    <property type="match status" value="1"/>
</dbReference>
<feature type="domain" description="NAB" evidence="3">
    <location>
        <begin position="9"/>
        <end position="88"/>
    </location>
</feature>
<dbReference type="PROSITE" id="PS51774">
    <property type="entry name" value="NAB"/>
    <property type="match status" value="1"/>
</dbReference>
<evidence type="ECO:0000256" key="1">
    <source>
        <dbReference type="ARBA" id="ARBA00023054"/>
    </source>
</evidence>
<dbReference type="EMBL" id="JAYKXN010000001">
    <property type="protein sequence ID" value="KAK7318128.1"/>
    <property type="molecule type" value="Genomic_DNA"/>
</dbReference>
<evidence type="ECO:0000259" key="3">
    <source>
        <dbReference type="PROSITE" id="PS51774"/>
    </source>
</evidence>
<dbReference type="GO" id="GO:0005200">
    <property type="term" value="F:structural constituent of cytoskeleton"/>
    <property type="evidence" value="ECO:0007669"/>
    <property type="project" value="TreeGrafter"/>
</dbReference>
<feature type="coiled-coil region" evidence="2">
    <location>
        <begin position="144"/>
        <end position="563"/>
    </location>
</feature>
<reference evidence="4 5" key="1">
    <citation type="submission" date="2024-01" db="EMBL/GenBank/DDBJ databases">
        <title>The genomes of 5 underutilized Papilionoideae crops provide insights into root nodulation and disease resistance.</title>
        <authorList>
            <person name="Yuan L."/>
        </authorList>
    </citation>
    <scope>NUCLEOTIDE SEQUENCE [LARGE SCALE GENOMIC DNA]</scope>
    <source>
        <strain evidence="4">LY-2023</strain>
        <tissue evidence="4">Leaf</tissue>
    </source>
</reference>
<feature type="coiled-coil region" evidence="2">
    <location>
        <begin position="618"/>
        <end position="687"/>
    </location>
</feature>
<comment type="caution">
    <text evidence="4">The sequence shown here is derived from an EMBL/GenBank/DDBJ whole genome shotgun (WGS) entry which is preliminary data.</text>
</comment>
<proteinExistence type="predicted"/>